<keyword evidence="12" id="KW-1185">Reference proteome</keyword>
<dbReference type="eggNOG" id="KOG1339">
    <property type="taxonomic scope" value="Eukaryota"/>
</dbReference>
<evidence type="ECO:0000313" key="11">
    <source>
        <dbReference type="EMBL" id="ESR41740.1"/>
    </source>
</evidence>
<dbReference type="GO" id="GO:0006508">
    <property type="term" value="P:proteolysis"/>
    <property type="evidence" value="ECO:0007669"/>
    <property type="project" value="UniProtKB-KW"/>
</dbReference>
<dbReference type="FunFam" id="2.40.70.10:FF:000016">
    <property type="entry name" value="Probable aspartic protease At2g35615"/>
    <property type="match status" value="1"/>
</dbReference>
<evidence type="ECO:0000256" key="1">
    <source>
        <dbReference type="ARBA" id="ARBA00004613"/>
    </source>
</evidence>
<comment type="similarity">
    <text evidence="2">Belongs to the peptidase A1 family.</text>
</comment>
<feature type="transmembrane region" description="Helical" evidence="9">
    <location>
        <begin position="20"/>
        <end position="41"/>
    </location>
</feature>
<dbReference type="InterPro" id="IPR034161">
    <property type="entry name" value="Pepsin-like_plant"/>
</dbReference>
<dbReference type="PANTHER" id="PTHR47967">
    <property type="entry name" value="OS07G0603500 PROTEIN-RELATED"/>
    <property type="match status" value="1"/>
</dbReference>
<name>V4SS39_CITCL</name>
<evidence type="ECO:0000256" key="3">
    <source>
        <dbReference type="ARBA" id="ARBA00022525"/>
    </source>
</evidence>
<dbReference type="Gene3D" id="2.40.70.10">
    <property type="entry name" value="Acid Proteases"/>
    <property type="match status" value="2"/>
</dbReference>
<keyword evidence="3" id="KW-0964">Secreted</keyword>
<dbReference type="Gramene" id="ESR41740">
    <property type="protein sequence ID" value="ESR41740"/>
    <property type="gene ID" value="CICLE_v10013708mg"/>
</dbReference>
<organism evidence="11 12">
    <name type="scientific">Citrus clementina</name>
    <name type="common">Clementine</name>
    <name type="synonym">Citrus deliciosa x Citrus sinensis</name>
    <dbReference type="NCBI Taxonomy" id="85681"/>
    <lineage>
        <taxon>Eukaryota</taxon>
        <taxon>Viridiplantae</taxon>
        <taxon>Streptophyta</taxon>
        <taxon>Embryophyta</taxon>
        <taxon>Tracheophyta</taxon>
        <taxon>Spermatophyta</taxon>
        <taxon>Magnoliopsida</taxon>
        <taxon>eudicotyledons</taxon>
        <taxon>Gunneridae</taxon>
        <taxon>Pentapetalae</taxon>
        <taxon>rosids</taxon>
        <taxon>malvids</taxon>
        <taxon>Sapindales</taxon>
        <taxon>Rutaceae</taxon>
        <taxon>Aurantioideae</taxon>
        <taxon>Citrus</taxon>
    </lineage>
</organism>
<dbReference type="InterPro" id="IPR032799">
    <property type="entry name" value="TAXi_C"/>
</dbReference>
<dbReference type="GO" id="GO:0004190">
    <property type="term" value="F:aspartic-type endopeptidase activity"/>
    <property type="evidence" value="ECO:0007669"/>
    <property type="project" value="UniProtKB-KW"/>
</dbReference>
<dbReference type="InterPro" id="IPR032861">
    <property type="entry name" value="TAXi_N"/>
</dbReference>
<proteinExistence type="inferred from homology"/>
<dbReference type="OMA" id="QKLCAYS"/>
<evidence type="ECO:0000256" key="8">
    <source>
        <dbReference type="ARBA" id="ARBA00023180"/>
    </source>
</evidence>
<keyword evidence="9" id="KW-1133">Transmembrane helix</keyword>
<evidence type="ECO:0000259" key="10">
    <source>
        <dbReference type="PROSITE" id="PS51767"/>
    </source>
</evidence>
<dbReference type="SUPFAM" id="SSF50630">
    <property type="entry name" value="Acid proteases"/>
    <property type="match status" value="1"/>
</dbReference>
<dbReference type="InterPro" id="IPR051708">
    <property type="entry name" value="Plant_Aspart_Prot_A1"/>
</dbReference>
<feature type="non-terminal residue" evidence="11">
    <location>
        <position position="1"/>
    </location>
</feature>
<keyword evidence="5" id="KW-0732">Signal</keyword>
<evidence type="ECO:0000256" key="7">
    <source>
        <dbReference type="ARBA" id="ARBA00022801"/>
    </source>
</evidence>
<protein>
    <recommendedName>
        <fullName evidence="10">Peptidase A1 domain-containing protein</fullName>
    </recommendedName>
</protein>
<dbReference type="InterPro" id="IPR021109">
    <property type="entry name" value="Peptidase_aspartic_dom_sf"/>
</dbReference>
<dbReference type="CDD" id="cd05476">
    <property type="entry name" value="pepsin_A_like_plant"/>
    <property type="match status" value="1"/>
</dbReference>
<dbReference type="FunFam" id="2.40.70.10:FF:000050">
    <property type="entry name" value="Aspartic proteinase CDR1"/>
    <property type="match status" value="1"/>
</dbReference>
<evidence type="ECO:0000313" key="12">
    <source>
        <dbReference type="Proteomes" id="UP000030687"/>
    </source>
</evidence>
<dbReference type="Pfam" id="PF14543">
    <property type="entry name" value="TAXi_N"/>
    <property type="match status" value="1"/>
</dbReference>
<keyword evidence="6" id="KW-0064">Aspartyl protease</keyword>
<feature type="domain" description="Peptidase A1" evidence="10">
    <location>
        <begin position="117"/>
        <end position="462"/>
    </location>
</feature>
<evidence type="ECO:0000256" key="4">
    <source>
        <dbReference type="ARBA" id="ARBA00022670"/>
    </source>
</evidence>
<keyword evidence="8" id="KW-0325">Glycoprotein</keyword>
<dbReference type="PANTHER" id="PTHR47967:SF39">
    <property type="entry name" value="ASPARTYL PROTEASE FAMILY PROTEIN, PUTATIVE-RELATED"/>
    <property type="match status" value="1"/>
</dbReference>
<reference evidence="11 12" key="1">
    <citation type="submission" date="2013-10" db="EMBL/GenBank/DDBJ databases">
        <authorList>
            <consortium name="International Citrus Genome Consortium"/>
            <person name="Jenkins J."/>
            <person name="Schmutz J."/>
            <person name="Prochnik S."/>
            <person name="Rokhsar D."/>
            <person name="Gmitter F."/>
            <person name="Ollitrault P."/>
            <person name="Machado M."/>
            <person name="Talon M."/>
            <person name="Wincker P."/>
            <person name="Jaillon O."/>
            <person name="Morgante M."/>
        </authorList>
    </citation>
    <scope>NUCLEOTIDE SEQUENCE</scope>
    <source>
        <strain evidence="12">cv. Clemenules</strain>
    </source>
</reference>
<dbReference type="PROSITE" id="PS51767">
    <property type="entry name" value="PEPTIDASE_A1"/>
    <property type="match status" value="1"/>
</dbReference>
<dbReference type="Proteomes" id="UP000030687">
    <property type="component" value="Unassembled WGS sequence"/>
</dbReference>
<keyword evidence="7" id="KW-0378">Hydrolase</keyword>
<evidence type="ECO:0000256" key="5">
    <source>
        <dbReference type="ARBA" id="ARBA00022729"/>
    </source>
</evidence>
<dbReference type="KEGG" id="cic:CICLE_v10013708mg"/>
<dbReference type="InParanoid" id="V4SS39"/>
<gene>
    <name evidence="11" type="ORF">CICLE_v10013708mg</name>
</gene>
<dbReference type="InterPro" id="IPR033121">
    <property type="entry name" value="PEPTIDASE_A1"/>
</dbReference>
<keyword evidence="9" id="KW-0812">Transmembrane</keyword>
<evidence type="ECO:0000256" key="2">
    <source>
        <dbReference type="ARBA" id="ARBA00007447"/>
    </source>
</evidence>
<comment type="subcellular location">
    <subcellularLocation>
        <location evidence="1">Secreted</location>
    </subcellularLocation>
</comment>
<dbReference type="MEROPS" id="A01.069"/>
<dbReference type="AlphaFoldDB" id="V4SS39"/>
<dbReference type="Pfam" id="PF14541">
    <property type="entry name" value="TAXi_C"/>
    <property type="match status" value="1"/>
</dbReference>
<evidence type="ECO:0000256" key="6">
    <source>
        <dbReference type="ARBA" id="ARBA00022750"/>
    </source>
</evidence>
<keyword evidence="9" id="KW-0472">Membrane</keyword>
<sequence>SYVEPMAMAAARIHFQSNVLIFMIIFLLIPFRNLAIAIAAAKSSNSGRGTGFSIDLIHRDSPNSPLYKPHETPFERYNNNIFLRTLSRLNSLNMSPATYFYPNNVVQSNVSTANGEYVMKFSIGTPPLLDIYGIVDTGSDLMWVQCLPCVQCYKQVKPIYNPASSSSYKELSCQSEQCHLLDTVSCSSQQLCNYTYGYADSSLTKGVLATERITFGNSNNFFDNVVFGCGHNNTGVFNENEMGLVGLGRTRLSLASQILSQLGANKFSYCLVPFHTDPSITSKMFFGNGSEVSGGGVVSTSLVSKEDKTYYFVTLEGISVGNLSNSSKLIPYYNSSGAISKGNMFIDTGAPPTLLPKDFYNRLEEQVRNAIKLTPYQDPRLGSQLCYKTPSMAGIAPILTAHFDGGAKVPLIHTSTFIPPPVEGVFCFAMQPIDGDVGIFGNFAQSDLFIGYDFDSQMVSFKPTDCTKQ</sequence>
<dbReference type="EMBL" id="KI536861">
    <property type="protein sequence ID" value="ESR41740.1"/>
    <property type="molecule type" value="Genomic_DNA"/>
</dbReference>
<evidence type="ECO:0000256" key="9">
    <source>
        <dbReference type="SAM" id="Phobius"/>
    </source>
</evidence>
<dbReference type="GO" id="GO:0005576">
    <property type="term" value="C:extracellular region"/>
    <property type="evidence" value="ECO:0007669"/>
    <property type="project" value="UniProtKB-SubCell"/>
</dbReference>
<keyword evidence="4" id="KW-0645">Protease</keyword>
<accession>V4SS39</accession>